<accession>A0A3S4D1Y9</accession>
<evidence type="ECO:0000313" key="1">
    <source>
        <dbReference type="EMBL" id="VDS10587.1"/>
    </source>
</evidence>
<dbReference type="OrthoDB" id="9988135at2"/>
<organism evidence="1 2">
    <name type="scientific">Paracoccus haematequi</name>
    <dbReference type="NCBI Taxonomy" id="2491866"/>
    <lineage>
        <taxon>Bacteria</taxon>
        <taxon>Pseudomonadati</taxon>
        <taxon>Pseudomonadota</taxon>
        <taxon>Alphaproteobacteria</taxon>
        <taxon>Rhodobacterales</taxon>
        <taxon>Paracoccaceae</taxon>
        <taxon>Paracoccus</taxon>
    </lineage>
</organism>
<gene>
    <name evidence="1" type="ORF">PARHAE_03803</name>
</gene>
<name>A0A3S4D1Y9_9RHOB</name>
<keyword evidence="2" id="KW-1185">Reference proteome</keyword>
<dbReference type="RefSeq" id="WP_126156135.1">
    <property type="nucleotide sequence ID" value="NZ_UZWE01000067.1"/>
</dbReference>
<evidence type="ECO:0000313" key="2">
    <source>
        <dbReference type="Proteomes" id="UP000270743"/>
    </source>
</evidence>
<dbReference type="AlphaFoldDB" id="A0A3S4D1Y9"/>
<dbReference type="EMBL" id="UZWE01000067">
    <property type="protein sequence ID" value="VDS10587.1"/>
    <property type="molecule type" value="Genomic_DNA"/>
</dbReference>
<reference evidence="1 2" key="1">
    <citation type="submission" date="2018-12" db="EMBL/GenBank/DDBJ databases">
        <authorList>
            <person name="Criscuolo A."/>
        </authorList>
    </citation>
    <scope>NUCLEOTIDE SEQUENCE [LARGE SCALE GENOMIC DNA]</scope>
    <source>
        <strain evidence="1">ACIP1116241</strain>
    </source>
</reference>
<sequence length="86" mass="9522">MRRVRFAIDGHGPFEGMMKFGTIGDGEIEFVAIPARAGEFAVPRTVQVIPEDDDPFEAPIIRIVTDASRYDEVADTMSGFVIFETV</sequence>
<protein>
    <submittedName>
        <fullName evidence="1">Uncharacterized protein</fullName>
    </submittedName>
</protein>
<proteinExistence type="predicted"/>
<dbReference type="Proteomes" id="UP000270743">
    <property type="component" value="Unassembled WGS sequence"/>
</dbReference>